<keyword evidence="2" id="KW-0812">Transmembrane</keyword>
<dbReference type="Pfam" id="PF01381">
    <property type="entry name" value="HTH_3"/>
    <property type="match status" value="1"/>
</dbReference>
<evidence type="ECO:0000256" key="2">
    <source>
        <dbReference type="SAM" id="Phobius"/>
    </source>
</evidence>
<keyword evidence="2" id="KW-1133">Transmembrane helix</keyword>
<dbReference type="InterPro" id="IPR050807">
    <property type="entry name" value="TransReg_Diox_bact_type"/>
</dbReference>
<sequence length="191" mass="21543">MSKLKQIRELQNLTQEELSANSGISVRTIQRIESGVIPKGHTLKALTKALNVAENELSGVSVKTEDIRVEENHVQVEELSAHIDYQRLKLINLSSILFVILPPLNILVPFILSRLLRQNNLLLKQIISLQILWTVLAPIFFILGILLKLGHSFTIVLIAAIALSNVFLILANLAELDRNKKLRFRLKFSVI</sequence>
<name>A0ABW8YWV9_9FLAO</name>
<feature type="domain" description="HTH cro/C1-type" evidence="3">
    <location>
        <begin position="4"/>
        <end position="57"/>
    </location>
</feature>
<keyword evidence="5" id="KW-1185">Reference proteome</keyword>
<feature type="transmembrane region" description="Helical" evidence="2">
    <location>
        <begin position="153"/>
        <end position="174"/>
    </location>
</feature>
<feature type="transmembrane region" description="Helical" evidence="2">
    <location>
        <begin position="95"/>
        <end position="115"/>
    </location>
</feature>
<evidence type="ECO:0000259" key="3">
    <source>
        <dbReference type="PROSITE" id="PS50943"/>
    </source>
</evidence>
<dbReference type="Gene3D" id="1.10.260.40">
    <property type="entry name" value="lambda repressor-like DNA-binding domains"/>
    <property type="match status" value="1"/>
</dbReference>
<dbReference type="PROSITE" id="PS50943">
    <property type="entry name" value="HTH_CROC1"/>
    <property type="match status" value="1"/>
</dbReference>
<dbReference type="InterPro" id="IPR010982">
    <property type="entry name" value="Lambda_DNA-bd_dom_sf"/>
</dbReference>
<organism evidence="4 5">
    <name type="scientific">Flavobacterium rhizosphaerae</name>
    <dbReference type="NCBI Taxonomy" id="3163298"/>
    <lineage>
        <taxon>Bacteria</taxon>
        <taxon>Pseudomonadati</taxon>
        <taxon>Bacteroidota</taxon>
        <taxon>Flavobacteriia</taxon>
        <taxon>Flavobacteriales</taxon>
        <taxon>Flavobacteriaceae</taxon>
        <taxon>Flavobacterium</taxon>
    </lineage>
</organism>
<evidence type="ECO:0000313" key="4">
    <source>
        <dbReference type="EMBL" id="MFL9844549.1"/>
    </source>
</evidence>
<protein>
    <submittedName>
        <fullName evidence="4">Helix-turn-helix domain-containing protein</fullName>
    </submittedName>
</protein>
<keyword evidence="1" id="KW-0238">DNA-binding</keyword>
<dbReference type="RefSeq" id="WP_408084800.1">
    <property type="nucleotide sequence ID" value="NZ_JBELPZ010000007.1"/>
</dbReference>
<reference evidence="4 5" key="1">
    <citation type="submission" date="2024-06" db="EMBL/GenBank/DDBJ databases">
        <authorList>
            <person name="Kaempfer P."/>
            <person name="Viver T."/>
        </authorList>
    </citation>
    <scope>NUCLEOTIDE SEQUENCE [LARGE SCALE GENOMIC DNA]</scope>
    <source>
        <strain evidence="4 5">ST-119</strain>
    </source>
</reference>
<keyword evidence="2" id="KW-0472">Membrane</keyword>
<dbReference type="PANTHER" id="PTHR46797">
    <property type="entry name" value="HTH-TYPE TRANSCRIPTIONAL REGULATOR"/>
    <property type="match status" value="1"/>
</dbReference>
<dbReference type="CDD" id="cd00093">
    <property type="entry name" value="HTH_XRE"/>
    <property type="match status" value="1"/>
</dbReference>
<dbReference type="SUPFAM" id="SSF47413">
    <property type="entry name" value="lambda repressor-like DNA-binding domains"/>
    <property type="match status" value="1"/>
</dbReference>
<dbReference type="Proteomes" id="UP001629156">
    <property type="component" value="Unassembled WGS sequence"/>
</dbReference>
<gene>
    <name evidence="4" type="ORF">ABS766_08965</name>
</gene>
<feature type="transmembrane region" description="Helical" evidence="2">
    <location>
        <begin position="127"/>
        <end position="147"/>
    </location>
</feature>
<dbReference type="InterPro" id="IPR001387">
    <property type="entry name" value="Cro/C1-type_HTH"/>
</dbReference>
<evidence type="ECO:0000313" key="5">
    <source>
        <dbReference type="Proteomes" id="UP001629156"/>
    </source>
</evidence>
<accession>A0ABW8YWV9</accession>
<evidence type="ECO:0000256" key="1">
    <source>
        <dbReference type="ARBA" id="ARBA00023125"/>
    </source>
</evidence>
<proteinExistence type="predicted"/>
<dbReference type="SMART" id="SM00530">
    <property type="entry name" value="HTH_XRE"/>
    <property type="match status" value="1"/>
</dbReference>
<dbReference type="PANTHER" id="PTHR46797:SF1">
    <property type="entry name" value="METHYLPHOSPHONATE SYNTHASE"/>
    <property type="match status" value="1"/>
</dbReference>
<comment type="caution">
    <text evidence="4">The sequence shown here is derived from an EMBL/GenBank/DDBJ whole genome shotgun (WGS) entry which is preliminary data.</text>
</comment>
<dbReference type="EMBL" id="JBELPZ010000007">
    <property type="protein sequence ID" value="MFL9844549.1"/>
    <property type="molecule type" value="Genomic_DNA"/>
</dbReference>